<organism evidence="1 2">
    <name type="scientific">Plantactinospora alkalitolerans</name>
    <dbReference type="NCBI Taxonomy" id="2789879"/>
    <lineage>
        <taxon>Bacteria</taxon>
        <taxon>Bacillati</taxon>
        <taxon>Actinomycetota</taxon>
        <taxon>Actinomycetes</taxon>
        <taxon>Micromonosporales</taxon>
        <taxon>Micromonosporaceae</taxon>
        <taxon>Plantactinospora</taxon>
    </lineage>
</organism>
<dbReference type="EMBL" id="JADPUN010000257">
    <property type="protein sequence ID" value="MBF9133017.1"/>
    <property type="molecule type" value="Genomic_DNA"/>
</dbReference>
<gene>
    <name evidence="1" type="ORF">I0C86_29250</name>
</gene>
<proteinExistence type="predicted"/>
<evidence type="ECO:0000313" key="2">
    <source>
        <dbReference type="Proteomes" id="UP000638560"/>
    </source>
</evidence>
<sequence length="133" mass="14984">MQTVVVLMALSLGDAFLERELPAGAVRVSPDPTVKRHRDRQLAEQVERILGTGRDAIVDAPSQSSRRAVLLVAADRGARVVGYWARPPKIGMPWILELQPEYSQLTRRPRRADGFDLLYEVVNPDGEYHLREL</sequence>
<accession>A0ABS0H4G2</accession>
<reference evidence="1 2" key="1">
    <citation type="submission" date="2020-11" db="EMBL/GenBank/DDBJ databases">
        <title>A novel isolate from a Black sea contaminated sediment with potential to produce alkanes: Plantactinospora alkalitolerans sp. nov.</title>
        <authorList>
            <person name="Carro L."/>
            <person name="Veyisoglu A."/>
            <person name="Guven K."/>
            <person name="Schumann P."/>
            <person name="Klenk H.-P."/>
            <person name="Sahin N."/>
        </authorList>
    </citation>
    <scope>NUCLEOTIDE SEQUENCE [LARGE SCALE GENOMIC DNA]</scope>
    <source>
        <strain evidence="1 2">S1510</strain>
    </source>
</reference>
<dbReference type="Proteomes" id="UP000638560">
    <property type="component" value="Unassembled WGS sequence"/>
</dbReference>
<comment type="caution">
    <text evidence="1">The sequence shown here is derived from an EMBL/GenBank/DDBJ whole genome shotgun (WGS) entry which is preliminary data.</text>
</comment>
<keyword evidence="2" id="KW-1185">Reference proteome</keyword>
<dbReference type="RefSeq" id="WP_196204537.1">
    <property type="nucleotide sequence ID" value="NZ_JADPUN010000257.1"/>
</dbReference>
<name>A0ABS0H4G2_9ACTN</name>
<evidence type="ECO:0000313" key="1">
    <source>
        <dbReference type="EMBL" id="MBF9133017.1"/>
    </source>
</evidence>
<protein>
    <submittedName>
        <fullName evidence="1">Uncharacterized protein</fullName>
    </submittedName>
</protein>